<accession>A0AAW0QZA6</accession>
<dbReference type="EMBL" id="JAQQWP010000004">
    <property type="protein sequence ID" value="KAK8120341.1"/>
    <property type="molecule type" value="Genomic_DNA"/>
</dbReference>
<evidence type="ECO:0000256" key="3">
    <source>
        <dbReference type="ARBA" id="ARBA00023002"/>
    </source>
</evidence>
<dbReference type="SUPFAM" id="SSF51905">
    <property type="entry name" value="FAD/NAD(P)-binding domain"/>
    <property type="match status" value="1"/>
</dbReference>
<dbReference type="AlphaFoldDB" id="A0AAW0QZA6"/>
<dbReference type="Pfam" id="PF13738">
    <property type="entry name" value="Pyr_redox_3"/>
    <property type="match status" value="1"/>
</dbReference>
<organism evidence="4 5">
    <name type="scientific">Apiospora kogelbergensis</name>
    <dbReference type="NCBI Taxonomy" id="1337665"/>
    <lineage>
        <taxon>Eukaryota</taxon>
        <taxon>Fungi</taxon>
        <taxon>Dikarya</taxon>
        <taxon>Ascomycota</taxon>
        <taxon>Pezizomycotina</taxon>
        <taxon>Sordariomycetes</taxon>
        <taxon>Xylariomycetidae</taxon>
        <taxon>Amphisphaeriales</taxon>
        <taxon>Apiosporaceae</taxon>
        <taxon>Apiospora</taxon>
    </lineage>
</organism>
<reference evidence="4 5" key="1">
    <citation type="submission" date="2023-01" db="EMBL/GenBank/DDBJ databases">
        <title>Analysis of 21 Apiospora genomes using comparative genomics revels a genus with tremendous synthesis potential of carbohydrate active enzymes and secondary metabolites.</title>
        <authorList>
            <person name="Sorensen T."/>
        </authorList>
    </citation>
    <scope>NUCLEOTIDE SEQUENCE [LARGE SCALE GENOMIC DNA]</scope>
    <source>
        <strain evidence="4 5">CBS 117206</strain>
    </source>
</reference>
<keyword evidence="2" id="KW-0274">FAD</keyword>
<evidence type="ECO:0000256" key="2">
    <source>
        <dbReference type="ARBA" id="ARBA00022827"/>
    </source>
</evidence>
<dbReference type="InterPro" id="IPR036188">
    <property type="entry name" value="FAD/NAD-bd_sf"/>
</dbReference>
<dbReference type="Proteomes" id="UP001392437">
    <property type="component" value="Unassembled WGS sequence"/>
</dbReference>
<keyword evidence="5" id="KW-1185">Reference proteome</keyword>
<dbReference type="InterPro" id="IPR050346">
    <property type="entry name" value="FMO-like"/>
</dbReference>
<dbReference type="PANTHER" id="PTHR23023">
    <property type="entry name" value="DIMETHYLANILINE MONOOXYGENASE"/>
    <property type="match status" value="1"/>
</dbReference>
<name>A0AAW0QZA6_9PEZI</name>
<proteinExistence type="predicted"/>
<protein>
    <recommendedName>
        <fullName evidence="6">FAD/NAD(P)-binding domain-containing protein</fullName>
    </recommendedName>
</protein>
<gene>
    <name evidence="4" type="ORF">PG999_004461</name>
</gene>
<comment type="caution">
    <text evidence="4">The sequence shown here is derived from an EMBL/GenBank/DDBJ whole genome shotgun (WGS) entry which is preliminary data.</text>
</comment>
<evidence type="ECO:0000313" key="5">
    <source>
        <dbReference type="Proteomes" id="UP001392437"/>
    </source>
</evidence>
<dbReference type="Gene3D" id="3.50.50.60">
    <property type="entry name" value="FAD/NAD(P)-binding domain"/>
    <property type="match status" value="1"/>
</dbReference>
<evidence type="ECO:0008006" key="6">
    <source>
        <dbReference type="Google" id="ProtNLM"/>
    </source>
</evidence>
<evidence type="ECO:0000256" key="1">
    <source>
        <dbReference type="ARBA" id="ARBA00022630"/>
    </source>
</evidence>
<keyword evidence="1" id="KW-0285">Flavoprotein</keyword>
<sequence length="609" mass="68196">MEELDLVVIGAGLSGLAVAKNFHQLNPEKSLVILEAASSLGGTWAKDRLYPGLKSNNMLGTYEYPDFPMDSKIFNVNPGEHIPGNVLHEYLTQYAERFDVLQAIRYSHRVATVEHRGGPEGGWTLTTQDTAGSAARFVAKKLVIATGLTSQPFMLDYKGQEGFNVPLFHSRDFLKNSATIDTANSVTVFGGTKSSWDAVYAYAIKGVHVDWVIRDGSWAGMDVAPYVTPLKMWLEKLVHTRLLTWLSPCTWGTADGYTRIRNFLHGTAFGRKIVDAFWVILGNDVITLNQYDKHPEVKKLKPWSQAMFTASSFSILNYPTDFFDLVKNGTVTIHIADIDHLSPQTVHLSNGISFQTDAFMSTTGWRHAQSIKYMPEGIDMQLGIPIASTTLGNAEDAPIWTIKAVDNADREILSRFPRLKNQPTQNKTLQPLLATPGVSSNQDDATVPSVQSYTATPYHLYRFMVPVAEHLLRFRDIAFAGAMMNLSVAPIAHLQSLWINAYFHDKLPARVLPPLSPCTSAEEQDESKGLDELRYETVLHARFGKWRYPAGHGAQFPDFVFDALPYMDLLVGDLGLWVHRKAWWLAEVTEPYGPEDYRDTVKEWACLHN</sequence>
<evidence type="ECO:0000313" key="4">
    <source>
        <dbReference type="EMBL" id="KAK8120341.1"/>
    </source>
</evidence>
<dbReference type="GO" id="GO:0016491">
    <property type="term" value="F:oxidoreductase activity"/>
    <property type="evidence" value="ECO:0007669"/>
    <property type="project" value="UniProtKB-KW"/>
</dbReference>
<keyword evidence="3" id="KW-0560">Oxidoreductase</keyword>